<gene>
    <name evidence="4" type="ORF">OG469_06090</name>
</gene>
<name>A0ABZ1W2T5_9ACTN</name>
<sequence>MPVPTPAPAQLPAPADSSEPWEPAARYEVLVAGGGPAGSAAALTLARAGRSVLLADAGTGPAKAGESLAAVAAVLLDDLGIGPQVLGSGHLPCYRRLSAWGSAELRSVHSIRDPYGHGRLLDRALFDRRLRAAARTAGADLAERSAVRPPLRTPEGGWSVELRGPAGRRTVRCDWLIDATGRAAALATRCGARRRTLDRLTATHLTLGPGPETVDGCSLVESDPDGWWYTAPLPSRHRLVTWFTDADLPAAAPTDAGRFLRRMLRTRHIRTRAEPHPADPGLAPRRAPAHSAHLDRPWGDGWIAAGDAAVAFDPLSAQGVLTALVTGLNAGEALDARLRGHRSALAEYGHGVRAVYAGYLREHRSVHRLEGRWAGHPFWARRTEDPHPWPVPDARGPTGLSGTAN</sequence>
<protein>
    <submittedName>
        <fullName evidence="4">FAD-dependent monooxygenase</fullName>
    </submittedName>
</protein>
<evidence type="ECO:0000259" key="3">
    <source>
        <dbReference type="Pfam" id="PF01494"/>
    </source>
</evidence>
<keyword evidence="4" id="KW-0503">Monooxygenase</keyword>
<evidence type="ECO:0000256" key="2">
    <source>
        <dbReference type="SAM" id="MobiDB-lite"/>
    </source>
</evidence>
<evidence type="ECO:0000313" key="4">
    <source>
        <dbReference type="EMBL" id="WUS55122.1"/>
    </source>
</evidence>
<evidence type="ECO:0000313" key="5">
    <source>
        <dbReference type="Proteomes" id="UP001432014"/>
    </source>
</evidence>
<dbReference type="InterPro" id="IPR050816">
    <property type="entry name" value="Flavin-dep_Halogenase_NPB"/>
</dbReference>
<dbReference type="EMBL" id="CP108482">
    <property type="protein sequence ID" value="WUS55122.1"/>
    <property type="molecule type" value="Genomic_DNA"/>
</dbReference>
<dbReference type="InterPro" id="IPR036188">
    <property type="entry name" value="FAD/NAD-bd_sf"/>
</dbReference>
<keyword evidence="5" id="KW-1185">Reference proteome</keyword>
<feature type="region of interest" description="Disordered" evidence="2">
    <location>
        <begin position="382"/>
        <end position="405"/>
    </location>
</feature>
<comment type="similarity">
    <text evidence="1">Belongs to the flavin-dependent halogenase family. Bacterial tryptophan halogenase subfamily.</text>
</comment>
<dbReference type="PRINTS" id="PR00420">
    <property type="entry name" value="RNGMNOXGNASE"/>
</dbReference>
<dbReference type="Pfam" id="PF01494">
    <property type="entry name" value="FAD_binding_3"/>
    <property type="match status" value="1"/>
</dbReference>
<dbReference type="PANTHER" id="PTHR43747:SF1">
    <property type="entry name" value="SLR1998 PROTEIN"/>
    <property type="match status" value="1"/>
</dbReference>
<accession>A0ABZ1W2T5</accession>
<feature type="region of interest" description="Disordered" evidence="2">
    <location>
        <begin position="272"/>
        <end position="292"/>
    </location>
</feature>
<dbReference type="PANTHER" id="PTHR43747">
    <property type="entry name" value="FAD-BINDING PROTEIN"/>
    <property type="match status" value="1"/>
</dbReference>
<dbReference type="SUPFAM" id="SSF51905">
    <property type="entry name" value="FAD/NAD(P)-binding domain"/>
    <property type="match status" value="1"/>
</dbReference>
<dbReference type="GO" id="GO:0004497">
    <property type="term" value="F:monooxygenase activity"/>
    <property type="evidence" value="ECO:0007669"/>
    <property type="project" value="UniProtKB-KW"/>
</dbReference>
<keyword evidence="4" id="KW-0560">Oxidoreductase</keyword>
<proteinExistence type="inferred from homology"/>
<dbReference type="InterPro" id="IPR002938">
    <property type="entry name" value="FAD-bd"/>
</dbReference>
<dbReference type="Gene3D" id="3.30.9.100">
    <property type="match status" value="1"/>
</dbReference>
<dbReference type="RefSeq" id="WP_329500301.1">
    <property type="nucleotide sequence ID" value="NZ_CP108460.1"/>
</dbReference>
<dbReference type="Proteomes" id="UP001432014">
    <property type="component" value="Chromosome"/>
</dbReference>
<reference evidence="4 5" key="1">
    <citation type="submission" date="2022-10" db="EMBL/GenBank/DDBJ databases">
        <title>The complete genomes of actinobacterial strains from the NBC collection.</title>
        <authorList>
            <person name="Joergensen T.S."/>
            <person name="Alvarez Arevalo M."/>
            <person name="Sterndorff E.B."/>
            <person name="Faurdal D."/>
            <person name="Vuksanovic O."/>
            <person name="Mourched A.-S."/>
            <person name="Charusanti P."/>
            <person name="Shaw S."/>
            <person name="Blin K."/>
            <person name="Weber T."/>
        </authorList>
    </citation>
    <scope>NUCLEOTIDE SEQUENCE [LARGE SCALE GENOMIC DNA]</scope>
    <source>
        <strain evidence="4 5">NBC_01247</strain>
    </source>
</reference>
<evidence type="ECO:0000256" key="1">
    <source>
        <dbReference type="ARBA" id="ARBA00038396"/>
    </source>
</evidence>
<feature type="domain" description="FAD-binding" evidence="3">
    <location>
        <begin position="27"/>
        <end position="354"/>
    </location>
</feature>
<feature type="compositionally biased region" description="Pro residues" evidence="2">
    <location>
        <begin position="1"/>
        <end position="11"/>
    </location>
</feature>
<dbReference type="Gene3D" id="3.50.50.60">
    <property type="entry name" value="FAD/NAD(P)-binding domain"/>
    <property type="match status" value="1"/>
</dbReference>
<feature type="region of interest" description="Disordered" evidence="2">
    <location>
        <begin position="1"/>
        <end position="20"/>
    </location>
</feature>
<organism evidence="4 5">
    <name type="scientific">Kitasatospora herbaricolor</name>
    <dbReference type="NCBI Taxonomy" id="68217"/>
    <lineage>
        <taxon>Bacteria</taxon>
        <taxon>Bacillati</taxon>
        <taxon>Actinomycetota</taxon>
        <taxon>Actinomycetes</taxon>
        <taxon>Kitasatosporales</taxon>
        <taxon>Streptomycetaceae</taxon>
        <taxon>Kitasatospora</taxon>
    </lineage>
</organism>